<dbReference type="EMBL" id="JANCMU010000001">
    <property type="protein sequence ID" value="MDG4945653.1"/>
    <property type="molecule type" value="Genomic_DNA"/>
</dbReference>
<feature type="domain" description="Endonuclease/exonuclease/phosphatase" evidence="1">
    <location>
        <begin position="108"/>
        <end position="401"/>
    </location>
</feature>
<sequence length="407" mass="46528">MNILVSSYKFKKDLAYLVLVFLFISNLTIAQENQFQAATVGFYNVENLFDIYPSAGLIDGNKDYQDEFYHINIKREDIPKYDTVNCKCRLTEENLKGKKVVRELILIDEFTPDGPKAWDETKYNQKLRNLSKVISEMGADVTGTAPVVVGLAEVESREVIEDLIAMPLLQPFNYGVVHYNSLDKRGIDVGLIYQKDRVVVTKTQKYELEIYNTNGRRDYTRDILRVDALLDGEPMHFLINHWPSRRGGEAASSHKREAAAELMLSIFNEIREEDKDAKIISVGDFNDDPNSPSIKNVLNSVDKKRKVKDGDIFNATGSMFEKGFGTLAYRDGWNLFDQILTSSSLVGDNYDSYQLYRTEIFSPLYLVSREGSFKGYPNRMYGGDTYNANGYSDHFPVYSILLRKVKK</sequence>
<proteinExistence type="predicted"/>
<dbReference type="Pfam" id="PF19580">
    <property type="entry name" value="Exo_endo_phos_3"/>
    <property type="match status" value="1"/>
</dbReference>
<evidence type="ECO:0000313" key="2">
    <source>
        <dbReference type="EMBL" id="MDG4945653.1"/>
    </source>
</evidence>
<organism evidence="2 3">
    <name type="scientific">Profundicola chukchiensis</name>
    <dbReference type="NCBI Taxonomy" id="2961959"/>
    <lineage>
        <taxon>Bacteria</taxon>
        <taxon>Pseudomonadati</taxon>
        <taxon>Bacteroidota</taxon>
        <taxon>Flavobacteriia</taxon>
        <taxon>Flavobacteriales</taxon>
        <taxon>Weeksellaceae</taxon>
        <taxon>Profundicola</taxon>
    </lineage>
</organism>
<name>A0A9X4MVK9_9FLAO</name>
<dbReference type="SUPFAM" id="SSF56219">
    <property type="entry name" value="DNase I-like"/>
    <property type="match status" value="1"/>
</dbReference>
<protein>
    <submittedName>
        <fullName evidence="2">Endonuclease</fullName>
    </submittedName>
</protein>
<dbReference type="RefSeq" id="WP_304420219.1">
    <property type="nucleotide sequence ID" value="NZ_JANCMU010000001.1"/>
</dbReference>
<keyword evidence="3" id="KW-1185">Reference proteome</keyword>
<evidence type="ECO:0000259" key="1">
    <source>
        <dbReference type="Pfam" id="PF19580"/>
    </source>
</evidence>
<dbReference type="InterPro" id="IPR036691">
    <property type="entry name" value="Endo/exonu/phosph_ase_sf"/>
</dbReference>
<comment type="caution">
    <text evidence="2">The sequence shown here is derived from an EMBL/GenBank/DDBJ whole genome shotgun (WGS) entry which is preliminary data.</text>
</comment>
<evidence type="ECO:0000313" key="3">
    <source>
        <dbReference type="Proteomes" id="UP001152599"/>
    </source>
</evidence>
<dbReference type="InterPro" id="IPR005135">
    <property type="entry name" value="Endo/exonuclease/phosphatase"/>
</dbReference>
<gene>
    <name evidence="2" type="ORF">NMK71_04435</name>
</gene>
<reference evidence="2" key="1">
    <citation type="submission" date="2022-07" db="EMBL/GenBank/DDBJ databases">
        <title>Description and genome-wide analysis of Profundicola chukchiensis gen. nov., sp. nov., marine bacteria isolated from bottom sediments of the Chukchi Sea.</title>
        <authorList>
            <person name="Romanenko L."/>
            <person name="Otstavnykh N."/>
            <person name="Kurilenko V."/>
            <person name="Eremeev V."/>
            <person name="Velansky P."/>
            <person name="Mikhailov V."/>
            <person name="Isaeva M."/>
        </authorList>
    </citation>
    <scope>NUCLEOTIDE SEQUENCE</scope>
    <source>
        <strain evidence="2">KMM 9713</strain>
    </source>
</reference>
<dbReference type="Proteomes" id="UP001152599">
    <property type="component" value="Unassembled WGS sequence"/>
</dbReference>
<dbReference type="GO" id="GO:0004519">
    <property type="term" value="F:endonuclease activity"/>
    <property type="evidence" value="ECO:0007669"/>
    <property type="project" value="UniProtKB-KW"/>
</dbReference>
<dbReference type="AlphaFoldDB" id="A0A9X4MVK9"/>
<keyword evidence="2" id="KW-0540">Nuclease</keyword>
<accession>A0A9X4MVK9</accession>
<dbReference type="PANTHER" id="PTHR42834:SF1">
    <property type="entry name" value="ENDONUCLEASE_EXONUCLEASE_PHOSPHATASE FAMILY PROTEIN (AFU_ORTHOLOGUE AFUA_3G09210)"/>
    <property type="match status" value="1"/>
</dbReference>
<dbReference type="Gene3D" id="3.60.10.10">
    <property type="entry name" value="Endonuclease/exonuclease/phosphatase"/>
    <property type="match status" value="1"/>
</dbReference>
<keyword evidence="2" id="KW-0378">Hydrolase</keyword>
<dbReference type="PANTHER" id="PTHR42834">
    <property type="entry name" value="ENDONUCLEASE/EXONUCLEASE/PHOSPHATASE FAMILY PROTEIN (AFU_ORTHOLOGUE AFUA_3G09210)"/>
    <property type="match status" value="1"/>
</dbReference>
<keyword evidence="2" id="KW-0255">Endonuclease</keyword>